<evidence type="ECO:0000256" key="5">
    <source>
        <dbReference type="SAM" id="Phobius"/>
    </source>
</evidence>
<sequence length="199" mass="22166">MPMTKLILDLCYLFIAMLALVVILLAIDLYVLYMIIRPRFPSMHVSSATVSSLSITQNEELTATFDVTVVILNPNTNLSLSYNRLGMAVLFGPRTVATATVRAFSQQAGTETTVRTRFTVTRKLFPGGVVRAMAEQRARGSVDFGLTVETRVKFWWRGFFHTRARSFTFECFPVHVIFPSGVLHGGSGSIVTPSDFYLV</sequence>
<dbReference type="Gene3D" id="2.60.40.1820">
    <property type="match status" value="1"/>
</dbReference>
<dbReference type="AlphaFoldDB" id="A0AAN9XHD7"/>
<dbReference type="GO" id="GO:0098542">
    <property type="term" value="P:defense response to other organism"/>
    <property type="evidence" value="ECO:0007669"/>
    <property type="project" value="InterPro"/>
</dbReference>
<evidence type="ECO:0000256" key="4">
    <source>
        <dbReference type="ARBA" id="ARBA00023136"/>
    </source>
</evidence>
<reference evidence="7 8" key="1">
    <citation type="submission" date="2024-01" db="EMBL/GenBank/DDBJ databases">
        <title>The genomes of 5 underutilized Papilionoideae crops provide insights into root nodulation and disease resistanc.</title>
        <authorList>
            <person name="Jiang F."/>
        </authorList>
    </citation>
    <scope>NUCLEOTIDE SEQUENCE [LARGE SCALE GENOMIC DNA]</scope>
    <source>
        <strain evidence="7">DUOXIRENSHENG_FW03</strain>
        <tissue evidence="7">Leaves</tissue>
    </source>
</reference>
<dbReference type="Proteomes" id="UP001386955">
    <property type="component" value="Unassembled WGS sequence"/>
</dbReference>
<comment type="subcellular location">
    <subcellularLocation>
        <location evidence="1">Membrane</location>
        <topology evidence="1">Single-pass membrane protein</topology>
    </subcellularLocation>
</comment>
<dbReference type="Pfam" id="PF03168">
    <property type="entry name" value="LEA_2"/>
    <property type="match status" value="1"/>
</dbReference>
<evidence type="ECO:0000259" key="6">
    <source>
        <dbReference type="Pfam" id="PF03168"/>
    </source>
</evidence>
<keyword evidence="4 5" id="KW-0472">Membrane</keyword>
<dbReference type="EMBL" id="JAYMYS010000005">
    <property type="protein sequence ID" value="KAK7392677.1"/>
    <property type="molecule type" value="Genomic_DNA"/>
</dbReference>
<feature type="domain" description="Late embryogenesis abundant protein LEA-2 subgroup" evidence="6">
    <location>
        <begin position="69"/>
        <end position="162"/>
    </location>
</feature>
<evidence type="ECO:0000256" key="2">
    <source>
        <dbReference type="ARBA" id="ARBA00022692"/>
    </source>
</evidence>
<name>A0AAN9XHD7_PSOTE</name>
<accession>A0AAN9XHD7</accession>
<evidence type="ECO:0000256" key="3">
    <source>
        <dbReference type="ARBA" id="ARBA00022989"/>
    </source>
</evidence>
<evidence type="ECO:0000256" key="1">
    <source>
        <dbReference type="ARBA" id="ARBA00004167"/>
    </source>
</evidence>
<dbReference type="PANTHER" id="PTHR31234:SF55">
    <property type="entry name" value="LATE EMBRYOGENESIS ABUNDANT (LEA) HYDROXYPROLINE-RICH GLYCOPROTEIN FAMILY"/>
    <property type="match status" value="1"/>
</dbReference>
<proteinExistence type="predicted"/>
<protein>
    <recommendedName>
        <fullName evidence="6">Late embryogenesis abundant protein LEA-2 subgroup domain-containing protein</fullName>
    </recommendedName>
</protein>
<dbReference type="GO" id="GO:0005886">
    <property type="term" value="C:plasma membrane"/>
    <property type="evidence" value="ECO:0007669"/>
    <property type="project" value="TreeGrafter"/>
</dbReference>
<keyword evidence="3 5" id="KW-1133">Transmembrane helix</keyword>
<comment type="caution">
    <text evidence="7">The sequence shown here is derived from an EMBL/GenBank/DDBJ whole genome shotgun (WGS) entry which is preliminary data.</text>
</comment>
<dbReference type="InterPro" id="IPR004864">
    <property type="entry name" value="LEA_2"/>
</dbReference>
<keyword evidence="2 5" id="KW-0812">Transmembrane</keyword>
<dbReference type="PANTHER" id="PTHR31234">
    <property type="entry name" value="LATE EMBRYOGENESIS ABUNDANT (LEA) HYDROXYPROLINE-RICH GLYCOPROTEIN FAMILY"/>
    <property type="match status" value="1"/>
</dbReference>
<gene>
    <name evidence="7" type="ORF">VNO78_21121</name>
</gene>
<keyword evidence="8" id="KW-1185">Reference proteome</keyword>
<organism evidence="7 8">
    <name type="scientific">Psophocarpus tetragonolobus</name>
    <name type="common">Winged bean</name>
    <name type="synonym">Dolichos tetragonolobus</name>
    <dbReference type="NCBI Taxonomy" id="3891"/>
    <lineage>
        <taxon>Eukaryota</taxon>
        <taxon>Viridiplantae</taxon>
        <taxon>Streptophyta</taxon>
        <taxon>Embryophyta</taxon>
        <taxon>Tracheophyta</taxon>
        <taxon>Spermatophyta</taxon>
        <taxon>Magnoliopsida</taxon>
        <taxon>eudicotyledons</taxon>
        <taxon>Gunneridae</taxon>
        <taxon>Pentapetalae</taxon>
        <taxon>rosids</taxon>
        <taxon>fabids</taxon>
        <taxon>Fabales</taxon>
        <taxon>Fabaceae</taxon>
        <taxon>Papilionoideae</taxon>
        <taxon>50 kb inversion clade</taxon>
        <taxon>NPAAA clade</taxon>
        <taxon>indigoferoid/millettioid clade</taxon>
        <taxon>Phaseoleae</taxon>
        <taxon>Psophocarpus</taxon>
    </lineage>
</organism>
<dbReference type="InterPro" id="IPR044839">
    <property type="entry name" value="NDR1-like"/>
</dbReference>
<evidence type="ECO:0000313" key="7">
    <source>
        <dbReference type="EMBL" id="KAK7392677.1"/>
    </source>
</evidence>
<dbReference type="SUPFAM" id="SSF117070">
    <property type="entry name" value="LEA14-like"/>
    <property type="match status" value="1"/>
</dbReference>
<feature type="transmembrane region" description="Helical" evidence="5">
    <location>
        <begin position="12"/>
        <end position="36"/>
    </location>
</feature>
<evidence type="ECO:0000313" key="8">
    <source>
        <dbReference type="Proteomes" id="UP001386955"/>
    </source>
</evidence>